<dbReference type="Pfam" id="PF01039">
    <property type="entry name" value="Carboxyl_trans"/>
    <property type="match status" value="1"/>
</dbReference>
<evidence type="ECO:0000256" key="5">
    <source>
        <dbReference type="ARBA" id="ARBA00031404"/>
    </source>
</evidence>
<keyword evidence="10" id="KW-1185">Reference proteome</keyword>
<dbReference type="InterPro" id="IPR011762">
    <property type="entry name" value="COA_CT_N"/>
</dbReference>
<feature type="domain" description="CoA carboxyltransferase N-terminal" evidence="7">
    <location>
        <begin position="31"/>
        <end position="287"/>
    </location>
</feature>
<dbReference type="EMBL" id="OU015568">
    <property type="protein sequence ID" value="CAG5077555.1"/>
    <property type="molecule type" value="Genomic_DNA"/>
</dbReference>
<dbReference type="EMBL" id="OU015568">
    <property type="protein sequence ID" value="CAG5077549.1"/>
    <property type="molecule type" value="Genomic_DNA"/>
</dbReference>
<dbReference type="InterPro" id="IPR045190">
    <property type="entry name" value="MCCB/AccD1-like"/>
</dbReference>
<organism evidence="9 10">
    <name type="scientific">Oikopleura dioica</name>
    <name type="common">Tunicate</name>
    <dbReference type="NCBI Taxonomy" id="34765"/>
    <lineage>
        <taxon>Eukaryota</taxon>
        <taxon>Metazoa</taxon>
        <taxon>Chordata</taxon>
        <taxon>Tunicata</taxon>
        <taxon>Appendicularia</taxon>
        <taxon>Copelata</taxon>
        <taxon>Oikopleuridae</taxon>
        <taxon>Oikopleura</taxon>
    </lineage>
</organism>
<evidence type="ECO:0000256" key="2">
    <source>
        <dbReference type="ARBA" id="ARBA00026116"/>
    </source>
</evidence>
<evidence type="ECO:0000313" key="8">
    <source>
        <dbReference type="EMBL" id="CAG5077549.1"/>
    </source>
</evidence>
<evidence type="ECO:0000256" key="1">
    <source>
        <dbReference type="ARBA" id="ARBA00025711"/>
    </source>
</evidence>
<dbReference type="Gene3D" id="3.90.226.10">
    <property type="entry name" value="2-enoyl-CoA Hydratase, Chain A, domain 1"/>
    <property type="match status" value="2"/>
</dbReference>
<dbReference type="SUPFAM" id="SSF52096">
    <property type="entry name" value="ClpP/crotonase"/>
    <property type="match status" value="2"/>
</dbReference>
<evidence type="ECO:0000313" key="9">
    <source>
        <dbReference type="EMBL" id="CAG5077555.1"/>
    </source>
</evidence>
<dbReference type="PANTHER" id="PTHR22855:SF47">
    <property type="entry name" value="METHYLCROTONOYL-COA CARBOXYLASE"/>
    <property type="match status" value="1"/>
</dbReference>
<dbReference type="EC" id="6.4.1.4" evidence="2"/>
<gene>
    <name evidence="8" type="ORF">OKIOD_LOCUS309</name>
    <name evidence="9" type="ORF">OKIOD_LOCUS311</name>
</gene>
<accession>A0ABN7RLE8</accession>
<evidence type="ECO:0000313" key="10">
    <source>
        <dbReference type="Proteomes" id="UP001158576"/>
    </source>
</evidence>
<name>A0ABN7RLE8_OIKDI</name>
<evidence type="ECO:0000256" key="6">
    <source>
        <dbReference type="ARBA" id="ARBA00052347"/>
    </source>
</evidence>
<evidence type="ECO:0000256" key="4">
    <source>
        <dbReference type="ARBA" id="ARBA00031237"/>
    </source>
</evidence>
<dbReference type="InterPro" id="IPR029045">
    <property type="entry name" value="ClpP/crotonase-like_dom_sf"/>
</dbReference>
<evidence type="ECO:0000259" key="7">
    <source>
        <dbReference type="PROSITE" id="PS50980"/>
    </source>
</evidence>
<reference evidence="9 10" key="1">
    <citation type="submission" date="2021-04" db="EMBL/GenBank/DDBJ databases">
        <authorList>
            <person name="Bliznina A."/>
        </authorList>
    </citation>
    <scope>NUCLEOTIDE SEQUENCE [LARGE SCALE GENOMIC DNA]</scope>
</reference>
<dbReference type="PROSITE" id="PS50980">
    <property type="entry name" value="COA_CT_NTER"/>
    <property type="match status" value="1"/>
</dbReference>
<dbReference type="Proteomes" id="UP001158576">
    <property type="component" value="Chromosome PAR"/>
</dbReference>
<protein>
    <recommendedName>
        <fullName evidence="2">methylcrotonoyl-CoA carboxylase</fullName>
        <ecNumber evidence="2">6.4.1.4</ecNumber>
    </recommendedName>
    <alternativeName>
        <fullName evidence="5">3-methylcrotonyl-CoA carboxylase 2</fullName>
    </alternativeName>
    <alternativeName>
        <fullName evidence="3">3-methylcrotonyl-CoA carboxylase non-biotin-containing subunit</fullName>
    </alternativeName>
    <alternativeName>
        <fullName evidence="4">3-methylcrotonyl-CoA:carbon dioxide ligase subunit beta</fullName>
    </alternativeName>
</protein>
<proteinExistence type="predicted"/>
<dbReference type="InterPro" id="IPR034733">
    <property type="entry name" value="AcCoA_carboxyl_beta"/>
</dbReference>
<comment type="catalytic activity">
    <reaction evidence="6">
        <text>3-methylbut-2-enoyl-CoA + hydrogencarbonate + ATP = 3-methyl-(2E)-glutaconyl-CoA + ADP + phosphate + H(+)</text>
        <dbReference type="Rhea" id="RHEA:13589"/>
        <dbReference type="ChEBI" id="CHEBI:15378"/>
        <dbReference type="ChEBI" id="CHEBI:17544"/>
        <dbReference type="ChEBI" id="CHEBI:30616"/>
        <dbReference type="ChEBI" id="CHEBI:43474"/>
        <dbReference type="ChEBI" id="CHEBI:57344"/>
        <dbReference type="ChEBI" id="CHEBI:57346"/>
        <dbReference type="ChEBI" id="CHEBI:456216"/>
        <dbReference type="EC" id="6.4.1.4"/>
    </reaction>
</comment>
<evidence type="ECO:0000256" key="3">
    <source>
        <dbReference type="ARBA" id="ARBA00031109"/>
    </source>
</evidence>
<sequence length="512" mass="55990">MIRTAVRKFRQLPQKLTGDVAANASANKAAQLNWIEKLQEIEEFARKGGSEKAHKLHASRNKYFIEERINAIKDEGTEVLEIGLLAGHDLDYGSIPRATLMTCIAWVHGIPVCIGGSDATVKGGTSYPITVQKSNRLSDISRQNYLPSINLVDSGGAFLPLQSEIFPDKNDGGRNFYNIANISSMGIPMVSVVCGSCTAGGAYTPSMCDEMVFVDKMGTMFLGGPPLVEAATGEKVTAEELGGAMLHSSVSGCADYFARDEEESAAYVRSIFETLNIPEFATTRKAAVEPNVEYDILDVASTKSDARLTIACLTDGSVFHEFKELYGTGLVCGYGRVSGHMVGFVANNGNFDSDAALKGAHFVHLASERRVPVVFLQNSLFHDDFDASSDSVATSAAAMRARAAYISAVSTSKSPKVTIACAGANRLSDLCPRQYDPNFFFRWPASMGLRSGNDWEDESFFSSARIWDDGTIDPRMTRDTLKKCMDIFEFGRNHELFIKSKELETYQPMYRL</sequence>
<comment type="pathway">
    <text evidence="1">Amino-acid degradation; L-leucine degradation; (S)-3-hydroxy-3-methylglutaryl-CoA from 3-isovaleryl-CoA: step 2/3.</text>
</comment>
<dbReference type="PANTHER" id="PTHR22855">
    <property type="entry name" value="ACETYL, PROPIONYL, PYRUVATE, AND GLUTACONYL CARBOXYLASE-RELATED"/>
    <property type="match status" value="1"/>
</dbReference>